<feature type="compositionally biased region" description="Low complexity" evidence="1">
    <location>
        <begin position="253"/>
        <end position="268"/>
    </location>
</feature>
<name>A0ABY7EZR4_MYAAR</name>
<evidence type="ECO:0000313" key="3">
    <source>
        <dbReference type="Proteomes" id="UP001164746"/>
    </source>
</evidence>
<keyword evidence="3" id="KW-1185">Reference proteome</keyword>
<evidence type="ECO:0000313" key="2">
    <source>
        <dbReference type="EMBL" id="WAR15410.1"/>
    </source>
</evidence>
<reference evidence="2" key="1">
    <citation type="submission" date="2022-11" db="EMBL/GenBank/DDBJ databases">
        <title>Centuries of genome instability and evolution in soft-shell clam transmissible cancer (bioRxiv).</title>
        <authorList>
            <person name="Hart S.F.M."/>
            <person name="Yonemitsu M.A."/>
            <person name="Giersch R.M."/>
            <person name="Beal B.F."/>
            <person name="Arriagada G."/>
            <person name="Davis B.W."/>
            <person name="Ostrander E.A."/>
            <person name="Goff S.P."/>
            <person name="Metzger M.J."/>
        </authorList>
    </citation>
    <scope>NUCLEOTIDE SEQUENCE</scope>
    <source>
        <strain evidence="2">MELC-2E11</strain>
        <tissue evidence="2">Siphon/mantle</tissue>
    </source>
</reference>
<protein>
    <submittedName>
        <fullName evidence="2">Uncharacterized protein</fullName>
    </submittedName>
</protein>
<feature type="region of interest" description="Disordered" evidence="1">
    <location>
        <begin position="240"/>
        <end position="275"/>
    </location>
</feature>
<sequence length="488" mass="55260">MSGVSIKAGQLPQNETNLLSVEPRIVNLVTFDKQSRLHNQSSTETSGLGETITSGFSSQESVASYLDATNTRGHGNNADEDQGIDLSEESVNIQLDGNSTFGTQIIDSDNTINHTNKQKAHSSLPHIVLDGTNKDALVHTAVVENSNGVSSASSENYIFKKSHQSTAQMKEIPRIQIPTDTFKVGAYKPPIDYRSNEVKKPDTLKVYSANLGPDFDDLFKQSRSKTQQTNVGLQLEQINNEWNRSQRGNSIKSRSSLGSFRSRSGSTRRSNKLSRWMQWGADRRASYRRRQENLEKPPEVPRASTPVKKARQEGLVFIHPDLESKYISEDDINYIKRHQHERLKAYKLIEKAKSNKHQDVHDLNRVTAGDLMTLSGFWEHKVFIRSRYISIMLSLVTTLFHILSICSTEWVSYPSPERTTLQIRHCKYDIAGTTLQIRHCKYDTASTTLQVRHCKYDTASMTLQVRHCKYDTASMTLQFFNTNNSLNV</sequence>
<evidence type="ECO:0000256" key="1">
    <source>
        <dbReference type="SAM" id="MobiDB-lite"/>
    </source>
</evidence>
<dbReference type="EMBL" id="CP111020">
    <property type="protein sequence ID" value="WAR15410.1"/>
    <property type="molecule type" value="Genomic_DNA"/>
</dbReference>
<accession>A0ABY7EZR4</accession>
<gene>
    <name evidence="2" type="ORF">MAR_005515</name>
</gene>
<feature type="compositionally biased region" description="Polar residues" evidence="1">
    <location>
        <begin position="240"/>
        <end position="252"/>
    </location>
</feature>
<dbReference type="Proteomes" id="UP001164746">
    <property type="component" value="Chromosome 9"/>
</dbReference>
<organism evidence="2 3">
    <name type="scientific">Mya arenaria</name>
    <name type="common">Soft-shell clam</name>
    <dbReference type="NCBI Taxonomy" id="6604"/>
    <lineage>
        <taxon>Eukaryota</taxon>
        <taxon>Metazoa</taxon>
        <taxon>Spiralia</taxon>
        <taxon>Lophotrochozoa</taxon>
        <taxon>Mollusca</taxon>
        <taxon>Bivalvia</taxon>
        <taxon>Autobranchia</taxon>
        <taxon>Heteroconchia</taxon>
        <taxon>Euheterodonta</taxon>
        <taxon>Imparidentia</taxon>
        <taxon>Neoheterodontei</taxon>
        <taxon>Myida</taxon>
        <taxon>Myoidea</taxon>
        <taxon>Myidae</taxon>
        <taxon>Mya</taxon>
    </lineage>
</organism>
<proteinExistence type="predicted"/>